<dbReference type="Gene3D" id="3.40.50.880">
    <property type="match status" value="1"/>
</dbReference>
<feature type="chain" id="PRO_5035430286" evidence="5">
    <location>
        <begin position="30"/>
        <end position="382"/>
    </location>
</feature>
<dbReference type="PANTHER" id="PTHR20842">
    <property type="entry name" value="PROTEASE S51 ALPHA-ASPARTYL DIPEPTIDASE"/>
    <property type="match status" value="1"/>
</dbReference>
<dbReference type="GO" id="GO:0008236">
    <property type="term" value="F:serine-type peptidase activity"/>
    <property type="evidence" value="ECO:0007669"/>
    <property type="project" value="UniProtKB-KW"/>
</dbReference>
<dbReference type="Pfam" id="PF03575">
    <property type="entry name" value="Peptidase_S51"/>
    <property type="match status" value="1"/>
</dbReference>
<keyword evidence="2" id="KW-0645">Protease</keyword>
<feature type="signal peptide" evidence="5">
    <location>
        <begin position="1"/>
        <end position="29"/>
    </location>
</feature>
<dbReference type="InterPro" id="IPR029062">
    <property type="entry name" value="Class_I_gatase-like"/>
</dbReference>
<evidence type="ECO:0000256" key="3">
    <source>
        <dbReference type="ARBA" id="ARBA00022801"/>
    </source>
</evidence>
<evidence type="ECO:0000256" key="4">
    <source>
        <dbReference type="ARBA" id="ARBA00022825"/>
    </source>
</evidence>
<keyword evidence="3" id="KW-0378">Hydrolase</keyword>
<reference evidence="6" key="1">
    <citation type="submission" date="2022-02" db="EMBL/GenBank/DDBJ databases">
        <authorList>
            <person name="Giguere J D."/>
        </authorList>
    </citation>
    <scope>NUCLEOTIDE SEQUENCE</scope>
    <source>
        <strain evidence="6">CCAP 1055/1</strain>
    </source>
</reference>
<keyword evidence="4" id="KW-0720">Serine protease</keyword>
<organism evidence="6">
    <name type="scientific">Phaeodactylum tricornutum</name>
    <name type="common">Diatom</name>
    <dbReference type="NCBI Taxonomy" id="2850"/>
    <lineage>
        <taxon>Eukaryota</taxon>
        <taxon>Sar</taxon>
        <taxon>Stramenopiles</taxon>
        <taxon>Ochrophyta</taxon>
        <taxon>Bacillariophyta</taxon>
        <taxon>Bacillariophyceae</taxon>
        <taxon>Bacillariophycidae</taxon>
        <taxon>Naviculales</taxon>
        <taxon>Phaeodactylaceae</taxon>
        <taxon>Phaeodactylum</taxon>
    </lineage>
</organism>
<dbReference type="Proteomes" id="UP000836788">
    <property type="component" value="Chromosome 16"/>
</dbReference>
<dbReference type="GO" id="GO:0006508">
    <property type="term" value="P:proteolysis"/>
    <property type="evidence" value="ECO:0007669"/>
    <property type="project" value="UniProtKB-KW"/>
</dbReference>
<dbReference type="AlphaFoldDB" id="A0A8J9TK16"/>
<evidence type="ECO:0000256" key="5">
    <source>
        <dbReference type="SAM" id="SignalP"/>
    </source>
</evidence>
<protein>
    <submittedName>
        <fullName evidence="6">Uncharacterized protein</fullName>
    </submittedName>
</protein>
<keyword evidence="5" id="KW-0732">Signal</keyword>
<evidence type="ECO:0000256" key="2">
    <source>
        <dbReference type="ARBA" id="ARBA00022670"/>
    </source>
</evidence>
<sequence length="382" mass="42825">MITRRGEMLLGLNWILLLYPTTEFQVAHSRCIGRLFSTVHDDDTNHNQLSNNDQDRPLPWMNCGVLISSFSDGVMPNEDAQIFLQRGLVNALLLEERHRLEHAVKASAIQSPCCGPDVTVLDRLQDVDRRIEQVEKYATPLDLLNAHEPVSIRLLYIPTAMYAIRSNSENTPGKQRQRARADGKKRRTRIVDVLKELIPTENTTILAATLDFDDGSVKQTEGAASQAVFPQSGKDAMRDWEPHIIYVEGGNTFWLYHCIEKGHWDEDLVRYCTGPRQGVYCGSSAGAIVAGASIETACWKGLDDPTVVPGRNGYKDWKNVTGLRLVGATSIFPHMEDRWADTVREKQEKLREPVLCLRDDEALCVSGHKQLAYVTKGAQIAS</sequence>
<proteinExistence type="inferred from homology"/>
<accession>A0A8J9TK16</accession>
<dbReference type="EMBL" id="OU594957">
    <property type="protein sequence ID" value="CAG9282032.1"/>
    <property type="molecule type" value="Genomic_DNA"/>
</dbReference>
<name>A0A8J9TK16_PHATR</name>
<dbReference type="PANTHER" id="PTHR20842:SF0">
    <property type="entry name" value="ALPHA-ASPARTYL DIPEPTIDASE"/>
    <property type="match status" value="1"/>
</dbReference>
<evidence type="ECO:0000256" key="1">
    <source>
        <dbReference type="ARBA" id="ARBA00006534"/>
    </source>
</evidence>
<gene>
    <name evidence="6" type="ORF">PTTT1_LOCUS18331</name>
</gene>
<comment type="similarity">
    <text evidence="1">Belongs to the peptidase S51 family.</text>
</comment>
<evidence type="ECO:0000313" key="6">
    <source>
        <dbReference type="EMBL" id="CAG9282032.1"/>
    </source>
</evidence>
<dbReference type="InterPro" id="IPR005320">
    <property type="entry name" value="Peptidase_S51"/>
</dbReference>